<protein>
    <recommendedName>
        <fullName evidence="2">Asl1-like glycosyl hydrolase catalytic domain-containing protein</fullName>
    </recommendedName>
</protein>
<dbReference type="SUPFAM" id="SSF51445">
    <property type="entry name" value="(Trans)glycosidases"/>
    <property type="match status" value="1"/>
</dbReference>
<proteinExistence type="predicted"/>
<evidence type="ECO:0000313" key="4">
    <source>
        <dbReference type="Proteomes" id="UP000749559"/>
    </source>
</evidence>
<dbReference type="InterPro" id="IPR017853">
    <property type="entry name" value="GH"/>
</dbReference>
<keyword evidence="4" id="KW-1185">Reference proteome</keyword>
<evidence type="ECO:0000256" key="1">
    <source>
        <dbReference type="SAM" id="SignalP"/>
    </source>
</evidence>
<keyword evidence="1" id="KW-0732">Signal</keyword>
<evidence type="ECO:0000259" key="2">
    <source>
        <dbReference type="Pfam" id="PF11790"/>
    </source>
</evidence>
<dbReference type="PANTHER" id="PTHR34154:SF3">
    <property type="entry name" value="ALKALI-SENSITIVE LINKAGE PROTEIN 1"/>
    <property type="match status" value="1"/>
</dbReference>
<evidence type="ECO:0000313" key="3">
    <source>
        <dbReference type="EMBL" id="CAH1800028.1"/>
    </source>
</evidence>
<dbReference type="Gene3D" id="3.20.20.80">
    <property type="entry name" value="Glycosidases"/>
    <property type="match status" value="1"/>
</dbReference>
<accession>A0A8S4Q179</accession>
<feature type="domain" description="Asl1-like glycosyl hydrolase catalytic" evidence="2">
    <location>
        <begin position="38"/>
        <end position="264"/>
    </location>
</feature>
<gene>
    <name evidence="3" type="ORF">OFUS_LOCUS23967</name>
</gene>
<feature type="chain" id="PRO_5035716720" description="Asl1-like glycosyl hydrolase catalytic domain-containing protein" evidence="1">
    <location>
        <begin position="18"/>
        <end position="269"/>
    </location>
</feature>
<dbReference type="PANTHER" id="PTHR34154">
    <property type="entry name" value="ALKALI-SENSITIVE LINKAGE PROTEIN 1"/>
    <property type="match status" value="1"/>
</dbReference>
<dbReference type="InterPro" id="IPR053183">
    <property type="entry name" value="ASL1"/>
</dbReference>
<dbReference type="InterPro" id="IPR024655">
    <property type="entry name" value="Asl1_glyco_hydro_catalytic"/>
</dbReference>
<organism evidence="3 4">
    <name type="scientific">Owenia fusiformis</name>
    <name type="common">Polychaete worm</name>
    <dbReference type="NCBI Taxonomy" id="6347"/>
    <lineage>
        <taxon>Eukaryota</taxon>
        <taxon>Metazoa</taxon>
        <taxon>Spiralia</taxon>
        <taxon>Lophotrochozoa</taxon>
        <taxon>Annelida</taxon>
        <taxon>Polychaeta</taxon>
        <taxon>Sedentaria</taxon>
        <taxon>Canalipalpata</taxon>
        <taxon>Sabellida</taxon>
        <taxon>Oweniida</taxon>
        <taxon>Oweniidae</taxon>
        <taxon>Owenia</taxon>
    </lineage>
</organism>
<dbReference type="OrthoDB" id="15846at2759"/>
<comment type="caution">
    <text evidence="3">The sequence shown here is derived from an EMBL/GenBank/DDBJ whole genome shotgun (WGS) entry which is preliminary data.</text>
</comment>
<feature type="signal peptide" evidence="1">
    <location>
        <begin position="1"/>
        <end position="17"/>
    </location>
</feature>
<dbReference type="EMBL" id="CAIIXF020000011">
    <property type="protein sequence ID" value="CAH1800028.1"/>
    <property type="molecule type" value="Genomic_DNA"/>
</dbReference>
<dbReference type="Proteomes" id="UP000749559">
    <property type="component" value="Unassembled WGS sequence"/>
</dbReference>
<dbReference type="Pfam" id="PF11790">
    <property type="entry name" value="Glyco_hydro_cc"/>
    <property type="match status" value="1"/>
</dbReference>
<dbReference type="AlphaFoldDB" id="A0A8S4Q179"/>
<reference evidence="3" key="1">
    <citation type="submission" date="2022-03" db="EMBL/GenBank/DDBJ databases">
        <authorList>
            <person name="Martin C."/>
        </authorList>
    </citation>
    <scope>NUCLEOTIDE SEQUENCE</scope>
</reference>
<sequence length="269" mass="30012">MKIALLLLSIGGALVTGVPSTKKGVCMSPAGYKCTDPEQFNNLAWYYDWSMKPVHEKKACTNTLPGSERVPMKKSMQWAYMIIPSGSKYLLGFNEVNHKTQANMTPQQAADYWPTLEEAASNANVIGLVSPSAAYCGGGPTKCITTTAIEWYDAFFQICSNCRIDHIATHHFSCDPDETMAYLAELYEKYSKPIWLTEFACPSSDYTTVAAYMNGVLPRLKEAPYVFRYAWYSTRNTNYNLYIHPINSLLEAGGTGLTTLGQIYDSYQP</sequence>
<name>A0A8S4Q179_OWEFU</name>